<reference evidence="2 3" key="1">
    <citation type="submission" date="2020-04" db="EMBL/GenBank/DDBJ databases">
        <title>Novel Paenibacillus strain UniB2 isolated from commercial digestive syrup.</title>
        <authorList>
            <person name="Thorat V."/>
            <person name="Kirdat K."/>
            <person name="Tiwarekar B."/>
            <person name="Yadav A."/>
        </authorList>
    </citation>
    <scope>NUCLEOTIDE SEQUENCE [LARGE SCALE GENOMIC DNA]</scope>
    <source>
        <strain evidence="2 3">UniB2</strain>
    </source>
</reference>
<dbReference type="EMBL" id="CP051428">
    <property type="protein sequence ID" value="QJC52098.1"/>
    <property type="molecule type" value="Genomic_DNA"/>
</dbReference>
<keyword evidence="3" id="KW-1185">Reference proteome</keyword>
<evidence type="ECO:0000256" key="1">
    <source>
        <dbReference type="SAM" id="MobiDB-lite"/>
    </source>
</evidence>
<gene>
    <name evidence="2" type="ORF">HGI30_11390</name>
</gene>
<dbReference type="KEGG" id="palr:HGI30_11390"/>
<feature type="region of interest" description="Disordered" evidence="1">
    <location>
        <begin position="33"/>
        <end position="66"/>
    </location>
</feature>
<sequence length="148" mass="16294">MRTHSIECPWCGRKIVLEGSVCPECRHEVLPEHLDSGQEREPDEAEDAVAEWQADASEEDGGWDREGGERLEDFVCRRFRCSGCGGAEAAATEVAMTGTGLSKLIDLQHHHYLFVSCQSCGLVKVYDPDVLRGKKSGEGSTIADFFFG</sequence>
<evidence type="ECO:0008006" key="4">
    <source>
        <dbReference type="Google" id="ProtNLM"/>
    </source>
</evidence>
<evidence type="ECO:0000313" key="3">
    <source>
        <dbReference type="Proteomes" id="UP000502136"/>
    </source>
</evidence>
<protein>
    <recommendedName>
        <fullName evidence="4">Nucleic acid-binding protein</fullName>
    </recommendedName>
</protein>
<accession>A0A6H2GYA0</accession>
<dbReference type="Proteomes" id="UP000502136">
    <property type="component" value="Chromosome"/>
</dbReference>
<dbReference type="InterPro" id="IPR018652">
    <property type="entry name" value="DUF2082_NA-bd_Znr"/>
</dbReference>
<dbReference type="AlphaFoldDB" id="A0A6H2GYA0"/>
<organism evidence="2 3">
    <name type="scientific">Paenibacillus albicereus</name>
    <dbReference type="NCBI Taxonomy" id="2726185"/>
    <lineage>
        <taxon>Bacteria</taxon>
        <taxon>Bacillati</taxon>
        <taxon>Bacillota</taxon>
        <taxon>Bacilli</taxon>
        <taxon>Bacillales</taxon>
        <taxon>Paenibacillaceae</taxon>
        <taxon>Paenibacillus</taxon>
    </lineage>
</organism>
<name>A0A6H2GYA0_9BACL</name>
<evidence type="ECO:0000313" key="2">
    <source>
        <dbReference type="EMBL" id="QJC52098.1"/>
    </source>
</evidence>
<dbReference type="RefSeq" id="WP_168907673.1">
    <property type="nucleotide sequence ID" value="NZ_CP051428.1"/>
</dbReference>
<proteinExistence type="predicted"/>
<dbReference type="Pfam" id="PF09855">
    <property type="entry name" value="Zn_ribbon_13"/>
    <property type="match status" value="1"/>
</dbReference>